<feature type="region of interest" description="Disordered" evidence="1">
    <location>
        <begin position="872"/>
        <end position="896"/>
    </location>
</feature>
<proteinExistence type="predicted"/>
<reference evidence="3" key="1">
    <citation type="journal article" date="2008" name="Nat. Genet.">
        <title>The Pristionchus pacificus genome provides a unique perspective on nematode lifestyle and parasitism.</title>
        <authorList>
            <person name="Dieterich C."/>
            <person name="Clifton S.W."/>
            <person name="Schuster L.N."/>
            <person name="Chinwalla A."/>
            <person name="Delehaunty K."/>
            <person name="Dinkelacker I."/>
            <person name="Fulton L."/>
            <person name="Fulton R."/>
            <person name="Godfrey J."/>
            <person name="Minx P."/>
            <person name="Mitreva M."/>
            <person name="Roeseler W."/>
            <person name="Tian H."/>
            <person name="Witte H."/>
            <person name="Yang S.P."/>
            <person name="Wilson R.K."/>
            <person name="Sommer R.J."/>
        </authorList>
    </citation>
    <scope>NUCLEOTIDE SEQUENCE [LARGE SCALE GENOMIC DNA]</scope>
    <source>
        <strain evidence="3">PS312</strain>
    </source>
</reference>
<organism evidence="2 3">
    <name type="scientific">Pristionchus pacificus</name>
    <name type="common">Parasitic nematode worm</name>
    <dbReference type="NCBI Taxonomy" id="54126"/>
    <lineage>
        <taxon>Eukaryota</taxon>
        <taxon>Metazoa</taxon>
        <taxon>Ecdysozoa</taxon>
        <taxon>Nematoda</taxon>
        <taxon>Chromadorea</taxon>
        <taxon>Rhabditida</taxon>
        <taxon>Rhabditina</taxon>
        <taxon>Diplogasteromorpha</taxon>
        <taxon>Diplogasteroidea</taxon>
        <taxon>Neodiplogasteridae</taxon>
        <taxon>Pristionchus</taxon>
    </lineage>
</organism>
<accession>A0A2A6CDZ6</accession>
<dbReference type="EnsemblMetazoa" id="PPA02949.1">
    <property type="protein sequence ID" value="PPA02949.1"/>
    <property type="gene ID" value="WBGene00092503"/>
</dbReference>
<feature type="region of interest" description="Disordered" evidence="1">
    <location>
        <begin position="957"/>
        <end position="983"/>
    </location>
</feature>
<protein>
    <submittedName>
        <fullName evidence="2">Uncharacterized protein</fullName>
    </submittedName>
</protein>
<keyword evidence="3" id="KW-1185">Reference proteome</keyword>
<dbReference type="Gene3D" id="1.10.30.10">
    <property type="entry name" value="High mobility group box domain"/>
    <property type="match status" value="1"/>
</dbReference>
<reference evidence="2" key="2">
    <citation type="submission" date="2022-06" db="UniProtKB">
        <authorList>
            <consortium name="EnsemblMetazoa"/>
        </authorList>
    </citation>
    <scope>IDENTIFICATION</scope>
    <source>
        <strain evidence="2">PS312</strain>
    </source>
</reference>
<feature type="region of interest" description="Disordered" evidence="1">
    <location>
        <begin position="626"/>
        <end position="648"/>
    </location>
</feature>
<evidence type="ECO:0000313" key="2">
    <source>
        <dbReference type="EnsemblMetazoa" id="PPA02949.1"/>
    </source>
</evidence>
<dbReference type="AlphaFoldDB" id="A0A2A6CDZ6"/>
<gene>
    <name evidence="2" type="primary">WBGene00092503</name>
</gene>
<name>A0A2A6CDZ6_PRIPA</name>
<evidence type="ECO:0000313" key="3">
    <source>
        <dbReference type="Proteomes" id="UP000005239"/>
    </source>
</evidence>
<evidence type="ECO:0000256" key="1">
    <source>
        <dbReference type="SAM" id="MobiDB-lite"/>
    </source>
</evidence>
<feature type="compositionally biased region" description="Low complexity" evidence="1">
    <location>
        <begin position="627"/>
        <end position="642"/>
    </location>
</feature>
<dbReference type="Proteomes" id="UP000005239">
    <property type="component" value="Unassembled WGS sequence"/>
</dbReference>
<sequence length="1094" mass="119437">MSARLPLVDLPGGTHQETAMNRKVAVHRSTEADMVGPPAKRPAELVVSTNPPQSISPPLVSPFNQKARMALTGFMLFVRKERNTISEKYPRATQEQLTSIYQTHWNSLDKMVQATLNAQAHELNLRLGNVSPHSPPEMVKENEGDLSRIIQVAHATPPHQVPKPALSRETIDRLQTVASSLGLKRKMSSATVERGVLGTPVGGNVTVTRGVRPGQPLQQQQQGAAGTGMSAAAALEFYYLSLCQPAFPEAGEPPLTPAPPQFYLDQWQMLENSSPGLHSKIRKRSIAEVDDVVVGGTEAEAGEDLAKNSWDTITNVTNDKEGYDDEEEETILVNRQDDEEIMMCMIQEGFNDVFYHYPIGRVSAKLFNEMWKSSQTLDASYLDMARILRITDNNAQAASTLKPPASARCLDKIITANGIDGHFCVYFCSCFLFQFIRFNSTSYTSRRAHPMLDKSLRAVAHISSTVRGGRHALSQVPGLSFGGRRPQARNGCAVPGRLAESYTKFSLSSIAVDDPTTDVWRSMDERASSGTSSERGSDRRTVCWPEVGRIPKMTSSSYALQALTSTLKDPFVSRSLAPSRIADLFGRFSRNDPPPPPCQQAAQKAWIGGRSTREISIDAKCIERIQASPRTSTSPSSSPSAHHSIDRPVCSRQTARNGHFCAASSCFPKGRAASAVRGPADSSSSIVPALHCECGWQRFDSLSLAREGWTTTSSRLGSGRDCPPPLDHFLPLRPRGLPFPLRPSPAFEQVHHSRLRPHPSSLVHHPLEEAKCRFSIVSFFLAPSHSFLCMNLSILSSGVSLVIATYATPEKMTRVTAIRNKMLSQCIVSGWKGKGGGGGEEPQARNGCAVPGRLAESYTKFSLSSIAVDDPTTDEWRSMDGRASSATSSERGSDRRTALTSVKYGLPSLHFTHSFVTRTESSRRTFSSSPCSSPFTRSICLPSPDCPQWPFPSMFPGRAPAMGKTASSERHSQPDLVPSSTPSPHCECGWQRFDSTSLAWASGATTLASPGSRCDCPSLLVHFLPLCPRGSPSLSLPLPSSSRFITRRSVPILPSTFHHPLEEAKCRFFIVSFSLSPSLSLLPLYVLDSVCLVF</sequence>
<accession>A0A8R1Y6E4</accession>
<dbReference type="InterPro" id="IPR036910">
    <property type="entry name" value="HMG_box_dom_sf"/>
</dbReference>